<feature type="transmembrane region" description="Helical" evidence="13">
    <location>
        <begin position="234"/>
        <end position="259"/>
    </location>
</feature>
<keyword evidence="16" id="KW-1185">Reference proteome</keyword>
<dbReference type="RefSeq" id="XP_014940539.1">
    <property type="nucleotide sequence ID" value="XM_015085053.2"/>
</dbReference>
<evidence type="ECO:0000256" key="1">
    <source>
        <dbReference type="ARBA" id="ARBA00003878"/>
    </source>
</evidence>
<evidence type="ECO:0000313" key="17">
    <source>
        <dbReference type="RefSeq" id="XP_014940539.1"/>
    </source>
</evidence>
<comment type="function">
    <text evidence="1">Putative pheromone receptor.</text>
</comment>
<dbReference type="CDD" id="cd13949">
    <property type="entry name" value="7tm_V1R_pheromone"/>
    <property type="match status" value="1"/>
</dbReference>
<keyword evidence="11" id="KW-0325">Glycoprotein</keyword>
<comment type="subcellular location">
    <subcellularLocation>
        <location evidence="2 13">Cell membrane</location>
        <topology evidence="2 13">Multi-pass membrane protein</topology>
    </subcellularLocation>
</comment>
<dbReference type="GO" id="GO:0007606">
    <property type="term" value="P:sensory perception of chemical stimulus"/>
    <property type="evidence" value="ECO:0007669"/>
    <property type="project" value="UniProtKB-ARBA"/>
</dbReference>
<feature type="domain" description="G-protein coupled receptors family 1 profile" evidence="14">
    <location>
        <begin position="22"/>
        <end position="285"/>
    </location>
</feature>
<dbReference type="GO" id="GO:0019236">
    <property type="term" value="P:response to pheromone"/>
    <property type="evidence" value="ECO:0007669"/>
    <property type="project" value="UniProtKB-KW"/>
</dbReference>
<keyword evidence="6 13" id="KW-0812">Transmembrane</keyword>
<dbReference type="AlphaFoldDB" id="A0A0A0Y3L1"/>
<dbReference type="PRINTS" id="PR01534">
    <property type="entry name" value="VOMERONASL1R"/>
</dbReference>
<dbReference type="GO" id="GO:0005886">
    <property type="term" value="C:plasma membrane"/>
    <property type="evidence" value="ECO:0007669"/>
    <property type="project" value="UniProtKB-SubCell"/>
</dbReference>
<dbReference type="InterPro" id="IPR017452">
    <property type="entry name" value="GPCR_Rhodpsn_7TM"/>
</dbReference>
<dbReference type="InterPro" id="IPR004072">
    <property type="entry name" value="Vmron_rcpt_1"/>
</dbReference>
<dbReference type="Gene3D" id="1.20.1070.10">
    <property type="entry name" value="Rhodopsin 7-helix transmembrane proteins"/>
    <property type="match status" value="1"/>
</dbReference>
<gene>
    <name evidence="15" type="primary">V1R</name>
    <name evidence="17" type="synonym">LOC106986841</name>
</gene>
<comment type="similarity">
    <text evidence="3 13">Belongs to the G-protein coupled receptor 1 family.</text>
</comment>
<reference evidence="15" key="1">
    <citation type="journal article" date="2014" name="Proc. Natl. Acad. Sci. U.S.A.">
        <title>Comparative analysis of the domestic cat genome reveals genetic signatures underlying feline biology and domestication.</title>
        <authorList>
            <person name="Montague M.J."/>
            <person name="Li G."/>
            <person name="Gandolfi B."/>
            <person name="Khan R."/>
            <person name="Aken B."/>
            <person name="Searle S.M.J."/>
            <person name="Minx P."/>
            <person name="Hillier L."/>
            <person name="Koboldt D.C."/>
            <person name="Davis B.W."/>
            <person name="Driscoll C.A."/>
            <person name="Barr C."/>
            <person name="Blackistone K."/>
            <person name="Quilez J."/>
            <person name="Lorente-Galdos B."/>
            <person name="Marques-Bonet T."/>
            <person name="Alkan C."/>
            <person name="Thomas G.W.C."/>
            <person name="Hahn M.W."/>
            <person name="Menotti-Raymond M."/>
            <person name="O'Brien S.J."/>
            <person name="Wilson R.K."/>
            <person name="Lyons L.A."/>
            <person name="Murphy W.J."/>
            <person name="Warrena W.C."/>
        </authorList>
    </citation>
    <scope>NUCLEOTIDE SEQUENCE</scope>
    <source>
        <strain evidence="15">25</strain>
    </source>
</reference>
<evidence type="ECO:0000256" key="12">
    <source>
        <dbReference type="ARBA" id="ARBA00023224"/>
    </source>
</evidence>
<feature type="transmembrane region" description="Helical" evidence="13">
    <location>
        <begin position="131"/>
        <end position="151"/>
    </location>
</feature>
<feature type="non-terminal residue" evidence="15">
    <location>
        <position position="313"/>
    </location>
</feature>
<dbReference type="OrthoDB" id="9606139at2759"/>
<dbReference type="GeneID" id="106986841"/>
<feature type="transmembrane region" description="Helical" evidence="13">
    <location>
        <begin position="49"/>
        <end position="70"/>
    </location>
</feature>
<evidence type="ECO:0000256" key="2">
    <source>
        <dbReference type="ARBA" id="ARBA00004651"/>
    </source>
</evidence>
<dbReference type="SUPFAM" id="SSF81321">
    <property type="entry name" value="Family A G protein-coupled receptor-like"/>
    <property type="match status" value="1"/>
</dbReference>
<keyword evidence="4 13" id="KW-1003">Cell membrane</keyword>
<evidence type="ECO:0000256" key="7">
    <source>
        <dbReference type="ARBA" id="ARBA00022989"/>
    </source>
</evidence>
<evidence type="ECO:0000256" key="3">
    <source>
        <dbReference type="ARBA" id="ARBA00010663"/>
    </source>
</evidence>
<evidence type="ECO:0000256" key="10">
    <source>
        <dbReference type="ARBA" id="ARBA00023170"/>
    </source>
</evidence>
<keyword evidence="5 13" id="KW-0589">Pheromone response</keyword>
<dbReference type="Pfam" id="PF03402">
    <property type="entry name" value="V1R"/>
    <property type="match status" value="1"/>
</dbReference>
<evidence type="ECO:0000259" key="14">
    <source>
        <dbReference type="PROSITE" id="PS50262"/>
    </source>
</evidence>
<sequence>MTSVDLKIAVIFLVQITIGILGNFSLLYHYMSLCFNGGRSRSTDVIFRHLTVANSLVILSRGIPETMAAFGLRYFLNDFGCKVVFYMHRVARGVSIGTTCLLSIFQAITISPRSSRWAEMKAKALKYIGPSTILCWILHMLVNIIVPMYVIKKWSNENITTIDFKYCSATLHDKGTDFLCATVTSIPDVLCLGLMCWASGSMVFILYTHKQRVQHIHRNNLSSRFSPETRATQTILVLVSTFVSFYTLSSIIYICFSCFGKTTWWLVDTSALINICFPTVSPFILLSCNPCVSRLFCTCTRRNTQLPHLTRNI</sequence>
<proteinExistence type="inferred from homology"/>
<dbReference type="PANTHER" id="PTHR24062">
    <property type="entry name" value="VOMERONASAL TYPE-1 RECEPTOR"/>
    <property type="match status" value="1"/>
</dbReference>
<evidence type="ECO:0000256" key="11">
    <source>
        <dbReference type="ARBA" id="ARBA00023180"/>
    </source>
</evidence>
<name>A0A0A0Y3L1_ACIJB</name>
<keyword evidence="10 13" id="KW-0675">Receptor</keyword>
<feature type="transmembrane region" description="Helical" evidence="13">
    <location>
        <begin position="6"/>
        <end position="28"/>
    </location>
</feature>
<feature type="transmembrane region" description="Helical" evidence="13">
    <location>
        <begin position="186"/>
        <end position="208"/>
    </location>
</feature>
<reference evidence="17" key="2">
    <citation type="submission" date="2025-04" db="UniProtKB">
        <authorList>
            <consortium name="RefSeq"/>
        </authorList>
    </citation>
    <scope>IDENTIFICATION</scope>
    <source>
        <tissue evidence="17">Blood</tissue>
    </source>
</reference>
<protein>
    <recommendedName>
        <fullName evidence="13">Vomeronasal type-1 receptor</fullName>
    </recommendedName>
</protein>
<keyword evidence="9 13" id="KW-0472">Membrane</keyword>
<dbReference type="FunFam" id="1.20.1070.10:FF:000033">
    <property type="entry name" value="Vomeronasal type-1 receptor"/>
    <property type="match status" value="1"/>
</dbReference>
<organism evidence="15">
    <name type="scientific">Acinonyx jubatus</name>
    <name type="common">Cheetah</name>
    <dbReference type="NCBI Taxonomy" id="32536"/>
    <lineage>
        <taxon>Eukaryota</taxon>
        <taxon>Metazoa</taxon>
        <taxon>Chordata</taxon>
        <taxon>Craniata</taxon>
        <taxon>Vertebrata</taxon>
        <taxon>Euteleostomi</taxon>
        <taxon>Mammalia</taxon>
        <taxon>Eutheria</taxon>
        <taxon>Laurasiatheria</taxon>
        <taxon>Carnivora</taxon>
        <taxon>Feliformia</taxon>
        <taxon>Felidae</taxon>
        <taxon>Felinae</taxon>
        <taxon>Acinonyx</taxon>
    </lineage>
</organism>
<feature type="transmembrane region" description="Helical" evidence="13">
    <location>
        <begin position="271"/>
        <end position="292"/>
    </location>
</feature>
<evidence type="ECO:0000256" key="5">
    <source>
        <dbReference type="ARBA" id="ARBA00022507"/>
    </source>
</evidence>
<dbReference type="PROSITE" id="PS50262">
    <property type="entry name" value="G_PROTEIN_RECEP_F1_2"/>
    <property type="match status" value="1"/>
</dbReference>
<keyword evidence="12 13" id="KW-0807">Transducer</keyword>
<keyword evidence="8 13" id="KW-0297">G-protein coupled receptor</keyword>
<evidence type="ECO:0000256" key="6">
    <source>
        <dbReference type="ARBA" id="ARBA00022692"/>
    </source>
</evidence>
<dbReference type="KEGG" id="aju:106986841"/>
<evidence type="ECO:0000256" key="13">
    <source>
        <dbReference type="RuleBase" id="RU364061"/>
    </source>
</evidence>
<dbReference type="GO" id="GO:0016503">
    <property type="term" value="F:pheromone receptor activity"/>
    <property type="evidence" value="ECO:0007669"/>
    <property type="project" value="InterPro"/>
</dbReference>
<keyword evidence="7 13" id="KW-1133">Transmembrane helix</keyword>
<evidence type="ECO:0000256" key="4">
    <source>
        <dbReference type="ARBA" id="ARBA00022475"/>
    </source>
</evidence>
<evidence type="ECO:0000313" key="16">
    <source>
        <dbReference type="Proteomes" id="UP001652583"/>
    </source>
</evidence>
<feature type="transmembrane region" description="Helical" evidence="13">
    <location>
        <begin position="90"/>
        <end position="110"/>
    </location>
</feature>
<dbReference type="EMBL" id="KJ924269">
    <property type="protein sequence ID" value="AIX03295.1"/>
    <property type="molecule type" value="Genomic_DNA"/>
</dbReference>
<evidence type="ECO:0000256" key="9">
    <source>
        <dbReference type="ARBA" id="ARBA00023136"/>
    </source>
</evidence>
<evidence type="ECO:0000256" key="8">
    <source>
        <dbReference type="ARBA" id="ARBA00023040"/>
    </source>
</evidence>
<evidence type="ECO:0000313" key="15">
    <source>
        <dbReference type="EMBL" id="AIX03295.1"/>
    </source>
</evidence>
<dbReference type="Proteomes" id="UP001652583">
    <property type="component" value="Chromosome E2"/>
</dbReference>
<accession>A0A0A0Y3L1</accession>